<dbReference type="InterPro" id="IPR024726">
    <property type="entry name" value="FhuF_C"/>
</dbReference>
<accession>A0ABP7RG81</accession>
<dbReference type="Proteomes" id="UP001500034">
    <property type="component" value="Unassembled WGS sequence"/>
</dbReference>
<dbReference type="EMBL" id="BAABCQ010000119">
    <property type="protein sequence ID" value="GAA3997043.1"/>
    <property type="molecule type" value="Genomic_DNA"/>
</dbReference>
<name>A0ABP7RG81_9ACTN</name>
<evidence type="ECO:0000256" key="1">
    <source>
        <dbReference type="SAM" id="MobiDB-lite"/>
    </source>
</evidence>
<comment type="caution">
    <text evidence="3">The sequence shown here is derived from an EMBL/GenBank/DDBJ whole genome shotgun (WGS) entry which is preliminary data.</text>
</comment>
<evidence type="ECO:0000313" key="3">
    <source>
        <dbReference type="EMBL" id="GAA3997043.1"/>
    </source>
</evidence>
<evidence type="ECO:0000313" key="4">
    <source>
        <dbReference type="Proteomes" id="UP001500034"/>
    </source>
</evidence>
<keyword evidence="4" id="KW-1185">Reference proteome</keyword>
<feature type="compositionally biased region" description="Basic and acidic residues" evidence="1">
    <location>
        <begin position="14"/>
        <end position="30"/>
    </location>
</feature>
<proteinExistence type="predicted"/>
<organism evidence="3 4">
    <name type="scientific">Streptomyces marokkonensis</name>
    <dbReference type="NCBI Taxonomy" id="324855"/>
    <lineage>
        <taxon>Bacteria</taxon>
        <taxon>Bacillati</taxon>
        <taxon>Actinomycetota</taxon>
        <taxon>Actinomycetes</taxon>
        <taxon>Kitasatosporales</taxon>
        <taxon>Streptomycetaceae</taxon>
        <taxon>Streptomyces</taxon>
    </lineage>
</organism>
<feature type="region of interest" description="Disordered" evidence="1">
    <location>
        <begin position="11"/>
        <end position="30"/>
    </location>
</feature>
<feature type="region of interest" description="Disordered" evidence="1">
    <location>
        <begin position="81"/>
        <end position="108"/>
    </location>
</feature>
<reference evidence="4" key="1">
    <citation type="journal article" date="2019" name="Int. J. Syst. Evol. Microbiol.">
        <title>The Global Catalogue of Microorganisms (GCM) 10K type strain sequencing project: providing services to taxonomists for standard genome sequencing and annotation.</title>
        <authorList>
            <consortium name="The Broad Institute Genomics Platform"/>
            <consortium name="The Broad Institute Genome Sequencing Center for Infectious Disease"/>
            <person name="Wu L."/>
            <person name="Ma J."/>
        </authorList>
    </citation>
    <scope>NUCLEOTIDE SEQUENCE [LARGE SCALE GENOMIC DNA]</scope>
    <source>
        <strain evidence="4">JCM 17027</strain>
    </source>
</reference>
<gene>
    <name evidence="3" type="ORF">GCM10022384_50230</name>
</gene>
<feature type="compositionally biased region" description="Basic and acidic residues" evidence="1">
    <location>
        <begin position="89"/>
        <end position="108"/>
    </location>
</feature>
<dbReference type="Pfam" id="PF11575">
    <property type="entry name" value="FhuF_C"/>
    <property type="match status" value="1"/>
</dbReference>
<feature type="domain" description="Ferric siderophore reductase C-terminal" evidence="2">
    <location>
        <begin position="58"/>
        <end position="77"/>
    </location>
</feature>
<evidence type="ECO:0000259" key="2">
    <source>
        <dbReference type="Pfam" id="PF11575"/>
    </source>
</evidence>
<sequence length="108" mass="11280">MWGNAASALAGAGRELDGWARRHGRGDTAARARSLTAGLLAHPLLTGTGTLTGTAFRRRSCCLYYRVPGAGVCGDCCFSRPPGSARPPESAERPPESAEPPESDRSVP</sequence>
<protein>
    <recommendedName>
        <fullName evidence="2">Ferric siderophore reductase C-terminal domain-containing protein</fullName>
    </recommendedName>
</protein>